<proteinExistence type="predicted"/>
<dbReference type="Gene3D" id="3.30.70.330">
    <property type="match status" value="1"/>
</dbReference>
<dbReference type="EMBL" id="SKCS01000345">
    <property type="protein sequence ID" value="TNN10648.1"/>
    <property type="molecule type" value="Genomic_DNA"/>
</dbReference>
<name>A0A4Z2D2L6_SCHJA</name>
<evidence type="ECO:0000313" key="5">
    <source>
        <dbReference type="Proteomes" id="UP000311919"/>
    </source>
</evidence>
<sequence>MYTNRNDAKRAVIELDCYEIRKWKMLGICLSIDNYRLFIGGIAKTKSKDEIMLEMLKVTDGVSDVIVYPSVVDKVKNRGFAFVEYENHKSVAMARGKLILLEEFNYEDMESLLIG</sequence>
<dbReference type="AlphaFoldDB" id="A0A4Z2D2L6"/>
<organism evidence="4 5">
    <name type="scientific">Schistosoma japonicum</name>
    <name type="common">Blood fluke</name>
    <dbReference type="NCBI Taxonomy" id="6182"/>
    <lineage>
        <taxon>Eukaryota</taxon>
        <taxon>Metazoa</taxon>
        <taxon>Spiralia</taxon>
        <taxon>Lophotrochozoa</taxon>
        <taxon>Platyhelminthes</taxon>
        <taxon>Trematoda</taxon>
        <taxon>Digenea</taxon>
        <taxon>Strigeidida</taxon>
        <taxon>Schistosomatoidea</taxon>
        <taxon>Schistosomatidae</taxon>
        <taxon>Schistosoma</taxon>
    </lineage>
</organism>
<dbReference type="Proteomes" id="UP000311919">
    <property type="component" value="Unassembled WGS sequence"/>
</dbReference>
<accession>A0A4Z2D2L6</accession>
<evidence type="ECO:0000256" key="2">
    <source>
        <dbReference type="PROSITE-ProRule" id="PRU00176"/>
    </source>
</evidence>
<dbReference type="GO" id="GO:0003723">
    <property type="term" value="F:RNA binding"/>
    <property type="evidence" value="ECO:0007669"/>
    <property type="project" value="UniProtKB-UniRule"/>
</dbReference>
<dbReference type="SUPFAM" id="SSF54928">
    <property type="entry name" value="RNA-binding domain, RBD"/>
    <property type="match status" value="1"/>
</dbReference>
<comment type="caution">
    <text evidence="4">The sequence shown here is derived from an EMBL/GenBank/DDBJ whole genome shotgun (WGS) entry which is preliminary data.</text>
</comment>
<dbReference type="PROSITE" id="PS50102">
    <property type="entry name" value="RRM"/>
    <property type="match status" value="1"/>
</dbReference>
<keyword evidence="1 2" id="KW-0694">RNA-binding</keyword>
<feature type="domain" description="RRM" evidence="3">
    <location>
        <begin position="35"/>
        <end position="115"/>
    </location>
</feature>
<gene>
    <name evidence="4" type="ORF">EWB00_005209</name>
</gene>
<evidence type="ECO:0000313" key="4">
    <source>
        <dbReference type="EMBL" id="TNN10648.1"/>
    </source>
</evidence>
<evidence type="ECO:0000259" key="3">
    <source>
        <dbReference type="PROSITE" id="PS50102"/>
    </source>
</evidence>
<reference evidence="4 5" key="1">
    <citation type="submission" date="2019-03" db="EMBL/GenBank/DDBJ databases">
        <title>An improved genome assembly of the fluke Schistosoma japonicum.</title>
        <authorList>
            <person name="Hu W."/>
            <person name="Luo F."/>
            <person name="Yin M."/>
            <person name="Mo X."/>
            <person name="Sun C."/>
            <person name="Wu Q."/>
            <person name="Zhu B."/>
            <person name="Xiang M."/>
            <person name="Wang J."/>
            <person name="Wang Y."/>
            <person name="Zhang T."/>
            <person name="Xu B."/>
            <person name="Zheng H."/>
            <person name="Feng Z."/>
        </authorList>
    </citation>
    <scope>NUCLEOTIDE SEQUENCE [LARGE SCALE GENOMIC DNA]</scope>
    <source>
        <strain evidence="4">HuSjv2</strain>
        <tissue evidence="4">Worms</tissue>
    </source>
</reference>
<keyword evidence="5" id="KW-1185">Reference proteome</keyword>
<evidence type="ECO:0000256" key="1">
    <source>
        <dbReference type="ARBA" id="ARBA00022884"/>
    </source>
</evidence>
<protein>
    <submittedName>
        <fullName evidence="4">Putative RNA-binding protein</fullName>
    </submittedName>
</protein>
<dbReference type="InterPro" id="IPR012677">
    <property type="entry name" value="Nucleotide-bd_a/b_plait_sf"/>
</dbReference>
<dbReference type="PANTHER" id="PTHR21245">
    <property type="entry name" value="HETEROGENEOUS NUCLEAR RIBONUCLEOPROTEIN"/>
    <property type="match status" value="1"/>
</dbReference>
<dbReference type="InterPro" id="IPR000504">
    <property type="entry name" value="RRM_dom"/>
</dbReference>
<dbReference type="InterPro" id="IPR035979">
    <property type="entry name" value="RBD_domain_sf"/>
</dbReference>
<dbReference type="FunFam" id="3.30.70.330:FF:000022">
    <property type="entry name" value="APOBEC1 complementation factor isoform X1"/>
    <property type="match status" value="1"/>
</dbReference>
<dbReference type="OrthoDB" id="3800936at2759"/>
<dbReference type="STRING" id="6182.A0A4Z2D2L6"/>